<gene>
    <name evidence="1" type="ORF">NCTC9695_02382</name>
</gene>
<evidence type="ECO:0000313" key="1">
    <source>
        <dbReference type="EMBL" id="VEB41940.1"/>
    </source>
</evidence>
<sequence>MAWQPGGRRTLPPLSQRDFHDAVRRWADTGAYCPK</sequence>
<dbReference type="AlphaFoldDB" id="A0A447TAR8"/>
<reference evidence="1 2" key="1">
    <citation type="submission" date="2018-12" db="EMBL/GenBank/DDBJ databases">
        <authorList>
            <consortium name="Pathogen Informatics"/>
        </authorList>
    </citation>
    <scope>NUCLEOTIDE SEQUENCE [LARGE SCALE GENOMIC DNA]</scope>
    <source>
        <strain evidence="1 2">NCTC9695</strain>
    </source>
</reference>
<proteinExistence type="predicted"/>
<dbReference type="Proteomes" id="UP000275777">
    <property type="component" value="Chromosome"/>
</dbReference>
<dbReference type="EMBL" id="LR134182">
    <property type="protein sequence ID" value="VEB41940.1"/>
    <property type="molecule type" value="Genomic_DNA"/>
</dbReference>
<protein>
    <submittedName>
        <fullName evidence="1">Uncharacterized protein</fullName>
    </submittedName>
</protein>
<name>A0A447TAR8_CHRVL</name>
<evidence type="ECO:0000313" key="2">
    <source>
        <dbReference type="Proteomes" id="UP000275777"/>
    </source>
</evidence>
<accession>A0A447TAR8</accession>
<organism evidence="1 2">
    <name type="scientific">Chromobacterium violaceum</name>
    <dbReference type="NCBI Taxonomy" id="536"/>
    <lineage>
        <taxon>Bacteria</taxon>
        <taxon>Pseudomonadati</taxon>
        <taxon>Pseudomonadota</taxon>
        <taxon>Betaproteobacteria</taxon>
        <taxon>Neisseriales</taxon>
        <taxon>Chromobacteriaceae</taxon>
        <taxon>Chromobacterium</taxon>
    </lineage>
</organism>